<gene>
    <name evidence="5" type="primary">RvY_03529-1</name>
    <name evidence="5" type="synonym">RvY_03529.1</name>
    <name evidence="5" type="ORF">RvY_03529</name>
</gene>
<evidence type="ECO:0008006" key="7">
    <source>
        <dbReference type="Google" id="ProtNLM"/>
    </source>
</evidence>
<protein>
    <recommendedName>
        <fullName evidence="7">Tudor domain-containing protein</fullName>
    </recommendedName>
</protein>
<dbReference type="InterPro" id="IPR035979">
    <property type="entry name" value="RBD_domain_sf"/>
</dbReference>
<dbReference type="PROSITE" id="PS50102">
    <property type="entry name" value="RRM"/>
    <property type="match status" value="1"/>
</dbReference>
<name>A0A1D1UYJ6_RAMVA</name>
<evidence type="ECO:0000313" key="6">
    <source>
        <dbReference type="Proteomes" id="UP000186922"/>
    </source>
</evidence>
<dbReference type="CDD" id="cd20379">
    <property type="entry name" value="Tudor_dTUD-like"/>
    <property type="match status" value="1"/>
</dbReference>
<proteinExistence type="predicted"/>
<organism evidence="5 6">
    <name type="scientific">Ramazzottius varieornatus</name>
    <name type="common">Water bear</name>
    <name type="synonym">Tardigrade</name>
    <dbReference type="NCBI Taxonomy" id="947166"/>
    <lineage>
        <taxon>Eukaryota</taxon>
        <taxon>Metazoa</taxon>
        <taxon>Ecdysozoa</taxon>
        <taxon>Tardigrada</taxon>
        <taxon>Eutardigrada</taxon>
        <taxon>Parachela</taxon>
        <taxon>Hypsibioidea</taxon>
        <taxon>Ramazzottiidae</taxon>
        <taxon>Ramazzottius</taxon>
    </lineage>
</organism>
<keyword evidence="6" id="KW-1185">Reference proteome</keyword>
<dbReference type="SMART" id="SM00360">
    <property type="entry name" value="RRM"/>
    <property type="match status" value="1"/>
</dbReference>
<dbReference type="Pfam" id="PF00567">
    <property type="entry name" value="TUDOR"/>
    <property type="match status" value="3"/>
</dbReference>
<dbReference type="InterPro" id="IPR050621">
    <property type="entry name" value="Tudor_domain_containing"/>
</dbReference>
<dbReference type="AlphaFoldDB" id="A0A1D1UYJ6"/>
<feature type="compositionally biased region" description="Gly residues" evidence="2">
    <location>
        <begin position="96"/>
        <end position="110"/>
    </location>
</feature>
<dbReference type="EMBL" id="BDGG01000002">
    <property type="protein sequence ID" value="GAU91228.1"/>
    <property type="molecule type" value="Genomic_DNA"/>
</dbReference>
<dbReference type="GO" id="GO:0003723">
    <property type="term" value="F:RNA binding"/>
    <property type="evidence" value="ECO:0007669"/>
    <property type="project" value="UniProtKB-UniRule"/>
</dbReference>
<dbReference type="InterPro" id="IPR035437">
    <property type="entry name" value="SNase_OB-fold_sf"/>
</dbReference>
<sequence length="993" mass="106876">MVDDQEIPDDFANVFVLNLPDDEDKIKEIFQEAGTISQMRLLPKKDDQETRAAIITMFSHTEARSALQILNRKRIEGIERPLKLTWDQRSLEKRTGGGGQRSGGFGGGAFGGSGSFGGGGGAGGFGSSGGGGGSFGASTNGFGGSGRKVEAAVDGETVTINGRETLPMKTLVNGQKVIVGYFFKDISRPFAASISSAAATENSISRYAAAATQNGFRKVAGGFEASTSQKDAEEKKAEEKNLEEKKLLIDDGNDILPDSNYQVAATYFSGRKRTIDAQVSARDKAVESVREPSTPRARITGPTEDAAIAAAKAVAAATSAEVAAIPTRPVKSEAAVAALPAVHTETVNGTGRGIRSMRRRAALITSVAASTEKDKTTIQAVMALPDGRLVDPGTNAPVRVGDTISVAIKYLMGDCSITVWAAAVDEKDATRSFPSAAVAAKMSADLKAFYDGVSEKIGAPVGGQPLAVHQKGVWYRGKFLGMEGGQLSIYFVDIGEVYPVDISEVRALDQRFGAVPCASVIAKMYGTPSSLTAEQKVAIEAWVQGGYKVDDDIVVDVMAIEPTVQLRVVLQETTLPLLLKKKELEEQKKDVRAGMVLLADTGAVAIFVLDNKKAQALAELQQQVQVLADKAAMPSSIPDEDSSFAVWFEADQTFYRAVVFQNEEQKGTEQYSADLIDYGNLLVVTKEQLRVLPPDKFLKTDYTDVIRIDGVSDDHLHDKDVTEALVALQNQPCLYEIVAQPAKEVTRANLWDQDGVQQPKGLLEAQKEPAQAGATTAAKAAKSYKHMLTDLKDKTEIKEGAVLDVHTTMVTDPELLFLSLGSVPSFDVRFQTLSESLDAECPTLPPLQKIPPQGAVVAALFSEDKQWYRAIIMDVTNEKKANVLYLDYGNSEDVALQNMREMKDEWMAVPRMIFQAILGGLKPLSSDGEAYSDASIVSAAEMLRNKAAKFTVQKVLEDSFGGSLRLVGETKTVSEMMVERNIARFSKKRSGSE</sequence>
<dbReference type="Pfam" id="PF00076">
    <property type="entry name" value="RRM_1"/>
    <property type="match status" value="1"/>
</dbReference>
<dbReference type="OrthoDB" id="9989103at2759"/>
<comment type="caution">
    <text evidence="5">The sequence shown here is derived from an EMBL/GenBank/DDBJ whole genome shotgun (WGS) entry which is preliminary data.</text>
</comment>
<dbReference type="FunFam" id="2.30.30.140:FF:000018">
    <property type="entry name" value="Serine/threonine-protein kinase 31"/>
    <property type="match status" value="1"/>
</dbReference>
<dbReference type="GO" id="GO:0005737">
    <property type="term" value="C:cytoplasm"/>
    <property type="evidence" value="ECO:0007669"/>
    <property type="project" value="UniProtKB-ARBA"/>
</dbReference>
<evidence type="ECO:0000256" key="2">
    <source>
        <dbReference type="SAM" id="MobiDB-lite"/>
    </source>
</evidence>
<evidence type="ECO:0000256" key="1">
    <source>
        <dbReference type="PROSITE-ProRule" id="PRU00176"/>
    </source>
</evidence>
<dbReference type="CDD" id="cd00590">
    <property type="entry name" value="RRM_SF"/>
    <property type="match status" value="1"/>
</dbReference>
<dbReference type="Proteomes" id="UP000186922">
    <property type="component" value="Unassembled WGS sequence"/>
</dbReference>
<dbReference type="Gene3D" id="2.30.30.140">
    <property type="match status" value="3"/>
</dbReference>
<feature type="domain" description="Tudor" evidence="4">
    <location>
        <begin position="637"/>
        <end position="699"/>
    </location>
</feature>
<feature type="domain" description="Tudor" evidence="4">
    <location>
        <begin position="850"/>
        <end position="909"/>
    </location>
</feature>
<dbReference type="PROSITE" id="PS50304">
    <property type="entry name" value="TUDOR"/>
    <property type="match status" value="2"/>
</dbReference>
<dbReference type="STRING" id="947166.A0A1D1UYJ6"/>
<feature type="region of interest" description="Disordered" evidence="2">
    <location>
        <begin position="90"/>
        <end position="110"/>
    </location>
</feature>
<feature type="domain" description="RRM" evidence="3">
    <location>
        <begin position="12"/>
        <end position="89"/>
    </location>
</feature>
<dbReference type="SUPFAM" id="SSF54928">
    <property type="entry name" value="RNA-binding domain, RBD"/>
    <property type="match status" value="1"/>
</dbReference>
<dbReference type="PANTHER" id="PTHR22948">
    <property type="entry name" value="TUDOR DOMAIN CONTAINING PROTEIN"/>
    <property type="match status" value="1"/>
</dbReference>
<dbReference type="InterPro" id="IPR012677">
    <property type="entry name" value="Nucleotide-bd_a/b_plait_sf"/>
</dbReference>
<evidence type="ECO:0000313" key="5">
    <source>
        <dbReference type="EMBL" id="GAU91228.1"/>
    </source>
</evidence>
<evidence type="ECO:0000259" key="4">
    <source>
        <dbReference type="PROSITE" id="PS50304"/>
    </source>
</evidence>
<dbReference type="Gene3D" id="3.30.70.330">
    <property type="match status" value="1"/>
</dbReference>
<dbReference type="Gene3D" id="2.40.50.90">
    <property type="match status" value="1"/>
</dbReference>
<dbReference type="PANTHER" id="PTHR22948:SF29">
    <property type="entry name" value="FI02030P-RELATED"/>
    <property type="match status" value="1"/>
</dbReference>
<reference evidence="5 6" key="1">
    <citation type="journal article" date="2016" name="Nat. Commun.">
        <title>Extremotolerant tardigrade genome and improved radiotolerance of human cultured cells by tardigrade-unique protein.</title>
        <authorList>
            <person name="Hashimoto T."/>
            <person name="Horikawa D.D."/>
            <person name="Saito Y."/>
            <person name="Kuwahara H."/>
            <person name="Kozuka-Hata H."/>
            <person name="Shin-I T."/>
            <person name="Minakuchi Y."/>
            <person name="Ohishi K."/>
            <person name="Motoyama A."/>
            <person name="Aizu T."/>
            <person name="Enomoto A."/>
            <person name="Kondo K."/>
            <person name="Tanaka S."/>
            <person name="Hara Y."/>
            <person name="Koshikawa S."/>
            <person name="Sagara H."/>
            <person name="Miura T."/>
            <person name="Yokobori S."/>
            <person name="Miyagawa K."/>
            <person name="Suzuki Y."/>
            <person name="Kubo T."/>
            <person name="Oyama M."/>
            <person name="Kohara Y."/>
            <person name="Fujiyama A."/>
            <person name="Arakawa K."/>
            <person name="Katayama T."/>
            <person name="Toyoda A."/>
            <person name="Kunieda T."/>
        </authorList>
    </citation>
    <scope>NUCLEOTIDE SEQUENCE [LARGE SCALE GENOMIC DNA]</scope>
    <source>
        <strain evidence="5 6">YOKOZUNA-1</strain>
    </source>
</reference>
<dbReference type="InterPro" id="IPR000504">
    <property type="entry name" value="RRM_dom"/>
</dbReference>
<dbReference type="InterPro" id="IPR002999">
    <property type="entry name" value="Tudor"/>
</dbReference>
<dbReference type="SUPFAM" id="SSF63748">
    <property type="entry name" value="Tudor/PWWP/MBT"/>
    <property type="match status" value="3"/>
</dbReference>
<dbReference type="SMART" id="SM00333">
    <property type="entry name" value="TUDOR"/>
    <property type="match status" value="3"/>
</dbReference>
<evidence type="ECO:0000259" key="3">
    <source>
        <dbReference type="PROSITE" id="PS50102"/>
    </source>
</evidence>
<accession>A0A1D1UYJ6</accession>
<keyword evidence="1" id="KW-0694">RNA-binding</keyword>